<dbReference type="InterPro" id="IPR013538">
    <property type="entry name" value="ASHA1/2-like_C"/>
</dbReference>
<dbReference type="Pfam" id="PF08327">
    <property type="entry name" value="AHSA1"/>
    <property type="match status" value="1"/>
</dbReference>
<dbReference type="Gene3D" id="3.30.530.20">
    <property type="match status" value="1"/>
</dbReference>
<evidence type="ECO:0000313" key="4">
    <source>
        <dbReference type="Proteomes" id="UP000646365"/>
    </source>
</evidence>
<name>A0A8J3E1N5_9PROT</name>
<keyword evidence="4" id="KW-1185">Reference proteome</keyword>
<comment type="caution">
    <text evidence="3">The sequence shown here is derived from an EMBL/GenBank/DDBJ whole genome shotgun (WGS) entry which is preliminary data.</text>
</comment>
<dbReference type="EMBL" id="BMJQ01000004">
    <property type="protein sequence ID" value="GGF13630.1"/>
    <property type="molecule type" value="Genomic_DNA"/>
</dbReference>
<dbReference type="AlphaFoldDB" id="A0A8J3E1N5"/>
<evidence type="ECO:0000259" key="2">
    <source>
        <dbReference type="Pfam" id="PF08327"/>
    </source>
</evidence>
<accession>A0A8J3E1N5</accession>
<gene>
    <name evidence="3" type="ORF">GCM10011611_19200</name>
</gene>
<reference evidence="3" key="1">
    <citation type="journal article" date="2014" name="Int. J. Syst. Evol. Microbiol.">
        <title>Complete genome sequence of Corynebacterium casei LMG S-19264T (=DSM 44701T), isolated from a smear-ripened cheese.</title>
        <authorList>
            <consortium name="US DOE Joint Genome Institute (JGI-PGF)"/>
            <person name="Walter F."/>
            <person name="Albersmeier A."/>
            <person name="Kalinowski J."/>
            <person name="Ruckert C."/>
        </authorList>
    </citation>
    <scope>NUCLEOTIDE SEQUENCE</scope>
    <source>
        <strain evidence="3">CGMCC 1.15725</strain>
    </source>
</reference>
<reference evidence="3" key="2">
    <citation type="submission" date="2020-09" db="EMBL/GenBank/DDBJ databases">
        <authorList>
            <person name="Sun Q."/>
            <person name="Zhou Y."/>
        </authorList>
    </citation>
    <scope>NUCLEOTIDE SEQUENCE</scope>
    <source>
        <strain evidence="3">CGMCC 1.15725</strain>
    </source>
</reference>
<proteinExistence type="inferred from homology"/>
<protein>
    <submittedName>
        <fullName evidence="3">Activator of HSP90 ATPase</fullName>
    </submittedName>
</protein>
<dbReference type="RefSeq" id="WP_189044984.1">
    <property type="nucleotide sequence ID" value="NZ_BMJQ01000004.1"/>
</dbReference>
<dbReference type="InterPro" id="IPR023393">
    <property type="entry name" value="START-like_dom_sf"/>
</dbReference>
<feature type="domain" description="Activator of Hsp90 ATPase homologue 1/2-like C-terminal" evidence="2">
    <location>
        <begin position="19"/>
        <end position="140"/>
    </location>
</feature>
<organism evidence="3 4">
    <name type="scientific">Aliidongia dinghuensis</name>
    <dbReference type="NCBI Taxonomy" id="1867774"/>
    <lineage>
        <taxon>Bacteria</taxon>
        <taxon>Pseudomonadati</taxon>
        <taxon>Pseudomonadota</taxon>
        <taxon>Alphaproteobacteria</taxon>
        <taxon>Rhodospirillales</taxon>
        <taxon>Dongiaceae</taxon>
        <taxon>Aliidongia</taxon>
    </lineage>
</organism>
<dbReference type="SUPFAM" id="SSF55961">
    <property type="entry name" value="Bet v1-like"/>
    <property type="match status" value="1"/>
</dbReference>
<comment type="similarity">
    <text evidence="1">Belongs to the AHA1 family.</text>
</comment>
<dbReference type="Proteomes" id="UP000646365">
    <property type="component" value="Unassembled WGS sequence"/>
</dbReference>
<evidence type="ECO:0000256" key="1">
    <source>
        <dbReference type="ARBA" id="ARBA00006817"/>
    </source>
</evidence>
<sequence>MIRTDADTRSLVIEREMPHPPHKVWRALTEGALLEDWLMKNDFQPVVGHRFNFRTEPMPHWNGILECEVLAVEPGERLSYSWNTTDAADGLKTVVTWTLTPTQGGVLVRMEQSGFGPQDERNFQGAQYGWQRYLTGLERVAASLT</sequence>
<evidence type="ECO:0000313" key="3">
    <source>
        <dbReference type="EMBL" id="GGF13630.1"/>
    </source>
</evidence>
<dbReference type="CDD" id="cd07814">
    <property type="entry name" value="SRPBCC_CalC_Aha1-like"/>
    <property type="match status" value="1"/>
</dbReference>